<feature type="transmembrane region" description="Helical" evidence="1">
    <location>
        <begin position="64"/>
        <end position="86"/>
    </location>
</feature>
<keyword evidence="1" id="KW-1133">Transmembrane helix</keyword>
<name>A0ABQ7AHF0_BRACR</name>
<dbReference type="Proteomes" id="UP000266723">
    <property type="component" value="Unassembled WGS sequence"/>
</dbReference>
<gene>
    <name evidence="2" type="ORF">DY000_02055072</name>
</gene>
<dbReference type="CDD" id="cd23509">
    <property type="entry name" value="Gnk2-like"/>
    <property type="match status" value="1"/>
</dbReference>
<comment type="caution">
    <text evidence="2">The sequence shown here is derived from an EMBL/GenBank/DDBJ whole genome shotgun (WGS) entry which is preliminary data.</text>
</comment>
<proteinExistence type="predicted"/>
<evidence type="ECO:0000256" key="1">
    <source>
        <dbReference type="SAM" id="Phobius"/>
    </source>
</evidence>
<keyword evidence="3" id="KW-1185">Reference proteome</keyword>
<evidence type="ECO:0000313" key="2">
    <source>
        <dbReference type="EMBL" id="KAF3497124.1"/>
    </source>
</evidence>
<reference evidence="2 3" key="1">
    <citation type="journal article" date="2020" name="BMC Genomics">
        <title>Intraspecific diversification of the crop wild relative Brassica cretica Lam. using demographic model selection.</title>
        <authorList>
            <person name="Kioukis A."/>
            <person name="Michalopoulou V.A."/>
            <person name="Briers L."/>
            <person name="Pirintsos S."/>
            <person name="Studholme D.J."/>
            <person name="Pavlidis P."/>
            <person name="Sarris P.F."/>
        </authorList>
    </citation>
    <scope>NUCLEOTIDE SEQUENCE [LARGE SCALE GENOMIC DNA]</scope>
    <source>
        <strain evidence="3">cv. PFS-1207/04</strain>
    </source>
</reference>
<accession>A0ABQ7AHF0</accession>
<organism evidence="2 3">
    <name type="scientific">Brassica cretica</name>
    <name type="common">Mustard</name>
    <dbReference type="NCBI Taxonomy" id="69181"/>
    <lineage>
        <taxon>Eukaryota</taxon>
        <taxon>Viridiplantae</taxon>
        <taxon>Streptophyta</taxon>
        <taxon>Embryophyta</taxon>
        <taxon>Tracheophyta</taxon>
        <taxon>Spermatophyta</taxon>
        <taxon>Magnoliopsida</taxon>
        <taxon>eudicotyledons</taxon>
        <taxon>Gunneridae</taxon>
        <taxon>Pentapetalae</taxon>
        <taxon>rosids</taxon>
        <taxon>malvids</taxon>
        <taxon>Brassicales</taxon>
        <taxon>Brassicaceae</taxon>
        <taxon>Brassiceae</taxon>
        <taxon>Brassica</taxon>
    </lineage>
</organism>
<dbReference type="EMBL" id="QGKV02002055">
    <property type="protein sequence ID" value="KAF3497124.1"/>
    <property type="molecule type" value="Genomic_DNA"/>
</dbReference>
<keyword evidence="1" id="KW-0812">Transmembrane</keyword>
<sequence length="170" mass="19219">MSGPSFQTLYSIVQCRADISEQNCSYCLSQVDTTNEPSSVPATPTGNETRSVAQADRNRGVPKALIFAAVLATVGVLFIIFLVIFLRSRKKKNMRTYNEERNLEDGSHLPPFKGFSDLEDFWDDLLVSRLKYNAVDDFQEVFQTTSRKSPRRLPGSLLPYQVESKLVFVE</sequence>
<protein>
    <submittedName>
        <fullName evidence="2">Uncharacterized protein</fullName>
    </submittedName>
</protein>
<dbReference type="InterPro" id="IPR038408">
    <property type="entry name" value="GNK2_sf"/>
</dbReference>
<dbReference type="Gene3D" id="3.30.430.20">
    <property type="entry name" value="Gnk2 domain, C-X8-C-X2-C motif"/>
    <property type="match status" value="1"/>
</dbReference>
<keyword evidence="1" id="KW-0472">Membrane</keyword>
<evidence type="ECO:0000313" key="3">
    <source>
        <dbReference type="Proteomes" id="UP000266723"/>
    </source>
</evidence>